<dbReference type="GO" id="GO:0003677">
    <property type="term" value="F:DNA binding"/>
    <property type="evidence" value="ECO:0007669"/>
    <property type="project" value="UniProtKB-KW"/>
</dbReference>
<dbReference type="PANTHER" id="PTHR38479:SF2">
    <property type="entry name" value="WINGED HELIX DNA-BINDING DOMAIN-CONTAINING PROTEIN"/>
    <property type="match status" value="1"/>
</dbReference>
<proteinExistence type="predicted"/>
<comment type="caution">
    <text evidence="1">The sequence shown here is derived from an EMBL/GenBank/DDBJ whole genome shotgun (WGS) entry which is preliminary data.</text>
</comment>
<dbReference type="RefSeq" id="WP_030248795.1">
    <property type="nucleotide sequence ID" value="NZ_JBHEZZ010000016.1"/>
</dbReference>
<dbReference type="PANTHER" id="PTHR38479">
    <property type="entry name" value="LMO0824 PROTEIN"/>
    <property type="match status" value="1"/>
</dbReference>
<sequence>MQISTEERRARLATRHLLSPATRAATPEEAADAMVGLHATDPATVFLAVAARMGSATPALLEQALYQDLTLTRLLCMRRTMFVVGRDLAPVVDSSTARAIAARERTKLLAFLKEGGGWDEKWLAAAERAVLAELAASGPLTGAELGTRVPALREQVTVAVGKPYEATQAVASRILRTMAAENRLRRDRPRGSWISSQFRWLPGEPFPQLPPAEARAELARRWLASYGPGTVADLKWWTGWNLGDVRKALVAVGAEEVALEGQEPGYVLPGDTGPTAAGAPYAALLPALDPTGMGWAQRDWYLPPEHTAELFDRTGNIGPTVWWDGRIVGGWAQRPDGELVWRLLDDVGEEAEAAVAAEAGRMAEFIGGQRITPRFRTPLERALAGT</sequence>
<dbReference type="Pfam" id="PF06224">
    <property type="entry name" value="AlkZ-like"/>
    <property type="match status" value="1"/>
</dbReference>
<reference evidence="1 2" key="1">
    <citation type="submission" date="2024-09" db="EMBL/GenBank/DDBJ databases">
        <authorList>
            <person name="Lee S.D."/>
        </authorList>
    </citation>
    <scope>NUCLEOTIDE SEQUENCE [LARGE SCALE GENOMIC DNA]</scope>
    <source>
        <strain evidence="1 2">N1-5</strain>
    </source>
</reference>
<gene>
    <name evidence="1" type="ORF">ACEZDJ_25615</name>
</gene>
<dbReference type="InterPro" id="IPR009351">
    <property type="entry name" value="AlkZ-like"/>
</dbReference>
<name>A0ABV6UTE1_9ACTN</name>
<dbReference type="EMBL" id="JBHEZZ010000016">
    <property type="protein sequence ID" value="MFC1404677.1"/>
    <property type="molecule type" value="Genomic_DNA"/>
</dbReference>
<protein>
    <submittedName>
        <fullName evidence="1">Winged helix DNA-binding domain-containing protein</fullName>
    </submittedName>
</protein>
<keyword evidence="2" id="KW-1185">Reference proteome</keyword>
<evidence type="ECO:0000313" key="2">
    <source>
        <dbReference type="Proteomes" id="UP001592528"/>
    </source>
</evidence>
<keyword evidence="1" id="KW-0238">DNA-binding</keyword>
<organism evidence="1 2">
    <name type="scientific">Streptacidiphilus cavernicola</name>
    <dbReference type="NCBI Taxonomy" id="3342716"/>
    <lineage>
        <taxon>Bacteria</taxon>
        <taxon>Bacillati</taxon>
        <taxon>Actinomycetota</taxon>
        <taxon>Actinomycetes</taxon>
        <taxon>Kitasatosporales</taxon>
        <taxon>Streptomycetaceae</taxon>
        <taxon>Streptacidiphilus</taxon>
    </lineage>
</organism>
<accession>A0ABV6UTE1</accession>
<dbReference type="Proteomes" id="UP001592528">
    <property type="component" value="Unassembled WGS sequence"/>
</dbReference>
<evidence type="ECO:0000313" key="1">
    <source>
        <dbReference type="EMBL" id="MFC1404677.1"/>
    </source>
</evidence>